<protein>
    <recommendedName>
        <fullName evidence="3">Myb-like domain-containing protein</fullName>
    </recommendedName>
</protein>
<sequence>QNFSADELLYLDMGVKRFGHSWNSILWTYPFQPGRTNVDLAKKYQHMQA</sequence>
<proteinExistence type="predicted"/>
<feature type="non-terminal residue" evidence="1">
    <location>
        <position position="1"/>
    </location>
</feature>
<evidence type="ECO:0008006" key="3">
    <source>
        <dbReference type="Google" id="ProtNLM"/>
    </source>
</evidence>
<dbReference type="InterPro" id="IPR042359">
    <property type="entry name" value="TERB1"/>
</dbReference>
<accession>A0ABD0P283</accession>
<dbReference type="InterPro" id="IPR009057">
    <property type="entry name" value="Homeodomain-like_sf"/>
</dbReference>
<evidence type="ECO:0000313" key="2">
    <source>
        <dbReference type="Proteomes" id="UP001529510"/>
    </source>
</evidence>
<keyword evidence="2" id="KW-1185">Reference proteome</keyword>
<evidence type="ECO:0000313" key="1">
    <source>
        <dbReference type="EMBL" id="KAL0167665.1"/>
    </source>
</evidence>
<dbReference type="Proteomes" id="UP001529510">
    <property type="component" value="Unassembled WGS sequence"/>
</dbReference>
<dbReference type="Gene3D" id="1.10.10.60">
    <property type="entry name" value="Homeodomain-like"/>
    <property type="match status" value="1"/>
</dbReference>
<organism evidence="1 2">
    <name type="scientific">Cirrhinus mrigala</name>
    <name type="common">Mrigala</name>
    <dbReference type="NCBI Taxonomy" id="683832"/>
    <lineage>
        <taxon>Eukaryota</taxon>
        <taxon>Metazoa</taxon>
        <taxon>Chordata</taxon>
        <taxon>Craniata</taxon>
        <taxon>Vertebrata</taxon>
        <taxon>Euteleostomi</taxon>
        <taxon>Actinopterygii</taxon>
        <taxon>Neopterygii</taxon>
        <taxon>Teleostei</taxon>
        <taxon>Ostariophysi</taxon>
        <taxon>Cypriniformes</taxon>
        <taxon>Cyprinidae</taxon>
        <taxon>Labeoninae</taxon>
        <taxon>Labeonini</taxon>
        <taxon>Cirrhinus</taxon>
    </lineage>
</organism>
<reference evidence="1 2" key="1">
    <citation type="submission" date="2024-05" db="EMBL/GenBank/DDBJ databases">
        <title>Genome sequencing and assembly of Indian major carp, Cirrhinus mrigala (Hamilton, 1822).</title>
        <authorList>
            <person name="Mohindra V."/>
            <person name="Chowdhury L.M."/>
            <person name="Lal K."/>
            <person name="Jena J.K."/>
        </authorList>
    </citation>
    <scope>NUCLEOTIDE SEQUENCE [LARGE SCALE GENOMIC DNA]</scope>
    <source>
        <strain evidence="1">CM1030</strain>
        <tissue evidence="1">Blood</tissue>
    </source>
</reference>
<gene>
    <name evidence="1" type="ORF">M9458_035887</name>
</gene>
<dbReference type="EMBL" id="JAMKFB020000018">
    <property type="protein sequence ID" value="KAL0167665.1"/>
    <property type="molecule type" value="Genomic_DNA"/>
</dbReference>
<dbReference type="SUPFAM" id="SSF46689">
    <property type="entry name" value="Homeodomain-like"/>
    <property type="match status" value="1"/>
</dbReference>
<name>A0ABD0P283_CIRMR</name>
<dbReference type="PANTHER" id="PTHR14014">
    <property type="entry name" value="TELOMERE REPEATS-BINDING BOUQUET FORMATION PROTEIN 1"/>
    <property type="match status" value="1"/>
</dbReference>
<comment type="caution">
    <text evidence="1">The sequence shown here is derived from an EMBL/GenBank/DDBJ whole genome shotgun (WGS) entry which is preliminary data.</text>
</comment>
<dbReference type="AlphaFoldDB" id="A0ABD0P283"/>
<dbReference type="PANTHER" id="PTHR14014:SF0">
    <property type="entry name" value="TELOMERE REPEATS-BINDING BOUQUET FORMATION PROTEIN 1"/>
    <property type="match status" value="1"/>
</dbReference>